<reference evidence="1 2" key="1">
    <citation type="submission" date="2024-09" db="EMBL/GenBank/DDBJ databases">
        <title>Genomes of Rahnella.</title>
        <authorList>
            <person name="Mnguni F.C."/>
            <person name="Shin G.Y."/>
            <person name="Coutinho T."/>
        </authorList>
    </citation>
    <scope>NUCLEOTIDE SEQUENCE [LARGE SCALE GENOMIC DNA]</scope>
    <source>
        <strain evidence="1 2">20WA0057</strain>
    </source>
</reference>
<organism evidence="1 2">
    <name type="scientific">Rahnella sp. (strain Y9602)</name>
    <dbReference type="NCBI Taxonomy" id="2703885"/>
    <lineage>
        <taxon>Bacteria</taxon>
        <taxon>Pseudomonadati</taxon>
        <taxon>Pseudomonadota</taxon>
        <taxon>Gammaproteobacteria</taxon>
        <taxon>Enterobacterales</taxon>
        <taxon>Yersiniaceae</taxon>
        <taxon>Rahnella</taxon>
    </lineage>
</organism>
<accession>A0ABW6CHD1</accession>
<dbReference type="Proteomes" id="UP001598201">
    <property type="component" value="Unassembled WGS sequence"/>
</dbReference>
<protein>
    <submittedName>
        <fullName evidence="1">Uncharacterized protein</fullName>
    </submittedName>
</protein>
<dbReference type="EMBL" id="JBHUCJ010000246">
    <property type="protein sequence ID" value="MFD3227328.1"/>
    <property type="molecule type" value="Genomic_DNA"/>
</dbReference>
<comment type="caution">
    <text evidence="1">The sequence shown here is derived from an EMBL/GenBank/DDBJ whole genome shotgun (WGS) entry which is preliminary data.</text>
</comment>
<sequence length="87" mass="10161">CAETAQKGKVLFPFWISPRFFNTRSARWLCFSCRGDRLEILPLRGTFISGLQPQVCNLSFSKLSERPHHLKFKGKCLLSFRKVDWRA</sequence>
<gene>
    <name evidence="1" type="ORF">ACFPK4_27815</name>
</gene>
<proteinExistence type="predicted"/>
<keyword evidence="2" id="KW-1185">Reference proteome</keyword>
<name>A0ABW6CHD1_RAHSY</name>
<feature type="non-terminal residue" evidence="1">
    <location>
        <position position="1"/>
    </location>
</feature>
<evidence type="ECO:0000313" key="1">
    <source>
        <dbReference type="EMBL" id="MFD3227328.1"/>
    </source>
</evidence>
<evidence type="ECO:0000313" key="2">
    <source>
        <dbReference type="Proteomes" id="UP001598201"/>
    </source>
</evidence>